<accession>A0ABY7VUE6</accession>
<evidence type="ECO:0000313" key="4">
    <source>
        <dbReference type="EMBL" id="WDE97833.1"/>
    </source>
</evidence>
<evidence type="ECO:0000256" key="3">
    <source>
        <dbReference type="ARBA" id="ARBA00022729"/>
    </source>
</evidence>
<evidence type="ECO:0000313" key="5">
    <source>
        <dbReference type="Proteomes" id="UP001214250"/>
    </source>
</evidence>
<reference evidence="4 5" key="1">
    <citation type="submission" date="2023-02" db="EMBL/GenBank/DDBJ databases">
        <title>Genome sequence of Lentisphaera profundi SAORIC-696.</title>
        <authorList>
            <person name="Kim e."/>
            <person name="Cho J.-C."/>
            <person name="Choi A."/>
            <person name="Kang I."/>
        </authorList>
    </citation>
    <scope>NUCLEOTIDE SEQUENCE [LARGE SCALE GENOMIC DNA]</scope>
    <source>
        <strain evidence="4 5">SAORIC-696</strain>
    </source>
</reference>
<gene>
    <name evidence="4" type="ORF">PQO03_18570</name>
</gene>
<name>A0ABY7VUE6_9BACT</name>
<dbReference type="RefSeq" id="WP_274152467.1">
    <property type="nucleotide sequence ID" value="NZ_CP117812.1"/>
</dbReference>
<keyword evidence="2" id="KW-0813">Transport</keyword>
<dbReference type="EMBL" id="CP117812">
    <property type="protein sequence ID" value="WDE97833.1"/>
    <property type="molecule type" value="Genomic_DNA"/>
</dbReference>
<dbReference type="SUPFAM" id="SSF53807">
    <property type="entry name" value="Helical backbone' metal receptor"/>
    <property type="match status" value="1"/>
</dbReference>
<dbReference type="PANTHER" id="PTHR42953">
    <property type="entry name" value="HIGH-AFFINITY ZINC UPTAKE SYSTEM PROTEIN ZNUA-RELATED"/>
    <property type="match status" value="1"/>
</dbReference>
<evidence type="ECO:0000256" key="1">
    <source>
        <dbReference type="ARBA" id="ARBA00011028"/>
    </source>
</evidence>
<dbReference type="Pfam" id="PF01297">
    <property type="entry name" value="ZnuA"/>
    <property type="match status" value="1"/>
</dbReference>
<keyword evidence="3" id="KW-0732">Signal</keyword>
<protein>
    <submittedName>
        <fullName evidence="4">Metal ABC transporter substrate-binding protein</fullName>
    </submittedName>
</protein>
<sequence>MKYLFCIITLLSFQVFGLNKVTIEVSIPPLQSLAKSIGGKWVTVNSLMSETLDPHSFSVSPGQISQVRQADLLLVVGSMDFEHKLIKLREETLNLAVNINIENEHLWLDIYFLRSAAKSVAKAIISKKSATRVDVEKNLTAYLKRLDECEKLIKEKRKKITQPMFYSYHGVFYYLAKEHDLQEVYIQVNQKTPTPRELLSIINKAKKDKVKVIFMQEQFNDRPAKMIASRTGAKIIKINPLQKDPLALLKLAIESL</sequence>
<organism evidence="4 5">
    <name type="scientific">Lentisphaera profundi</name>
    <dbReference type="NCBI Taxonomy" id="1658616"/>
    <lineage>
        <taxon>Bacteria</taxon>
        <taxon>Pseudomonadati</taxon>
        <taxon>Lentisphaerota</taxon>
        <taxon>Lentisphaeria</taxon>
        <taxon>Lentisphaerales</taxon>
        <taxon>Lentisphaeraceae</taxon>
        <taxon>Lentisphaera</taxon>
    </lineage>
</organism>
<dbReference type="PANTHER" id="PTHR42953:SF3">
    <property type="entry name" value="HIGH-AFFINITY ZINC UPTAKE SYSTEM PROTEIN ZNUA"/>
    <property type="match status" value="1"/>
</dbReference>
<dbReference type="Gene3D" id="3.40.50.1980">
    <property type="entry name" value="Nitrogenase molybdenum iron protein domain"/>
    <property type="match status" value="2"/>
</dbReference>
<comment type="similarity">
    <text evidence="1">Belongs to the bacterial solute-binding protein 9 family.</text>
</comment>
<dbReference type="InterPro" id="IPR006127">
    <property type="entry name" value="ZnuA-like"/>
</dbReference>
<keyword evidence="5" id="KW-1185">Reference proteome</keyword>
<dbReference type="Proteomes" id="UP001214250">
    <property type="component" value="Chromosome 2"/>
</dbReference>
<evidence type="ECO:0000256" key="2">
    <source>
        <dbReference type="ARBA" id="ARBA00022448"/>
    </source>
</evidence>
<dbReference type="InterPro" id="IPR050492">
    <property type="entry name" value="Bact_metal-bind_prot9"/>
</dbReference>
<proteinExistence type="inferred from homology"/>